<evidence type="ECO:0000256" key="10">
    <source>
        <dbReference type="SAM" id="SignalP"/>
    </source>
</evidence>
<feature type="transmembrane region" description="Helical" evidence="9">
    <location>
        <begin position="560"/>
        <end position="585"/>
    </location>
</feature>
<accession>A0AA88LFK5</accession>
<protein>
    <recommendedName>
        <fullName evidence="11">Cadherin domain-containing protein</fullName>
    </recommendedName>
</protein>
<dbReference type="GO" id="GO:0005509">
    <property type="term" value="F:calcium ion binding"/>
    <property type="evidence" value="ECO:0007669"/>
    <property type="project" value="UniProtKB-UniRule"/>
</dbReference>
<evidence type="ECO:0000256" key="5">
    <source>
        <dbReference type="ARBA" id="ARBA00022989"/>
    </source>
</evidence>
<evidence type="ECO:0000256" key="7">
    <source>
        <dbReference type="PROSITE-ProRule" id="PRU00043"/>
    </source>
</evidence>
<dbReference type="InterPro" id="IPR002126">
    <property type="entry name" value="Cadherin-like_dom"/>
</dbReference>
<reference evidence="12" key="1">
    <citation type="submission" date="2023-07" db="EMBL/GenBank/DDBJ databases">
        <title>Chromosome-level genome assembly of Artemia franciscana.</title>
        <authorList>
            <person name="Jo E."/>
        </authorList>
    </citation>
    <scope>NUCLEOTIDE SEQUENCE</scope>
    <source>
        <tissue evidence="12">Whole body</tissue>
    </source>
</reference>
<dbReference type="EMBL" id="JAVRJZ010000008">
    <property type="protein sequence ID" value="KAK2719745.1"/>
    <property type="molecule type" value="Genomic_DNA"/>
</dbReference>
<dbReference type="Pfam" id="PF00028">
    <property type="entry name" value="Cadherin"/>
    <property type="match status" value="2"/>
</dbReference>
<feature type="signal peptide" evidence="10">
    <location>
        <begin position="1"/>
        <end position="19"/>
    </location>
</feature>
<evidence type="ECO:0000256" key="2">
    <source>
        <dbReference type="ARBA" id="ARBA00022692"/>
    </source>
</evidence>
<feature type="chain" id="PRO_5041851823" description="Cadherin domain-containing protein" evidence="10">
    <location>
        <begin position="20"/>
        <end position="762"/>
    </location>
</feature>
<dbReference type="CDD" id="cd11304">
    <property type="entry name" value="Cadherin_repeat"/>
    <property type="match status" value="5"/>
</dbReference>
<dbReference type="FunFam" id="2.60.40.60:FF:000104">
    <property type="entry name" value="cadherin-23 isoform X1"/>
    <property type="match status" value="1"/>
</dbReference>
<dbReference type="PRINTS" id="PR00205">
    <property type="entry name" value="CADHERIN"/>
</dbReference>
<comment type="caution">
    <text evidence="12">The sequence shown here is derived from an EMBL/GenBank/DDBJ whole genome shotgun (WGS) entry which is preliminary data.</text>
</comment>
<feature type="domain" description="Cadherin" evidence="11">
    <location>
        <begin position="355"/>
        <end position="451"/>
    </location>
</feature>
<keyword evidence="4 7" id="KW-0106">Calcium</keyword>
<dbReference type="PROSITE" id="PS00232">
    <property type="entry name" value="CADHERIN_1"/>
    <property type="match status" value="1"/>
</dbReference>
<dbReference type="SUPFAM" id="SSF49313">
    <property type="entry name" value="Cadherin-like"/>
    <property type="match status" value="4"/>
</dbReference>
<evidence type="ECO:0000256" key="4">
    <source>
        <dbReference type="ARBA" id="ARBA00022837"/>
    </source>
</evidence>
<dbReference type="InterPro" id="IPR020894">
    <property type="entry name" value="Cadherin_CS"/>
</dbReference>
<keyword evidence="10" id="KW-0732">Signal</keyword>
<gene>
    <name evidence="12" type="ORF">QYM36_005276</name>
</gene>
<evidence type="ECO:0000259" key="11">
    <source>
        <dbReference type="PROSITE" id="PS50268"/>
    </source>
</evidence>
<evidence type="ECO:0000256" key="1">
    <source>
        <dbReference type="ARBA" id="ARBA00004370"/>
    </source>
</evidence>
<feature type="compositionally biased region" description="Low complexity" evidence="8">
    <location>
        <begin position="651"/>
        <end position="661"/>
    </location>
</feature>
<evidence type="ECO:0000256" key="6">
    <source>
        <dbReference type="ARBA" id="ARBA00023136"/>
    </source>
</evidence>
<dbReference type="GO" id="GO:0005886">
    <property type="term" value="C:plasma membrane"/>
    <property type="evidence" value="ECO:0007669"/>
    <property type="project" value="UniProtKB-SubCell"/>
</dbReference>
<name>A0AA88LFK5_ARTSF</name>
<dbReference type="PANTHER" id="PTHR24026:SF126">
    <property type="entry name" value="PROTOCADHERIN FAT 4"/>
    <property type="match status" value="1"/>
</dbReference>
<sequence>MKSLVWLSVLITGFSASSAQDNRCFLEKGGSSEIFFVGEDIEVGSVIGTLEILGEIEKKSGISLRLSPQDVEIPVEIKSGTKDLILRRSLDKEGLKGPSSVSISVICDKLDSSDPGLVIPVNIRVTDVNDNYPEFVNEPYTVSTSEAAPVGSMIFNEIRAVDADQPGPFSTVEYSLAQGEFSDFFEFKNSLDGSLFLRKPLDYETFREMVLVIIARDQGNPPLESRTSLHVSVLDADDRNPAFTAPTYYAFMQDDAREGKILDVGPKKIEAFDQDLGITAPLRYSIQNDEGLDRYFGINSTTKDIYIMHQIPEFEFVKPTTFVIKAMQIDNPDRYALAPLTISRGPNFNAPVQFTQRSHSVSVPENTSKNTTLLVLTTNRPGDRRVKFNFEDGSTDLFYINANAEVILVGELDFEEQEEYQLTAKATDGLSFDTCDITVKVLNVNDWDPMFGFGAYDFYVTREEMTLKNISLGRIEVYDKDVPDEITLDLRGSDVRFFEISQDGDIFVKDPSIVNVTTANLVITAKDNGIPSRQASVPVTVHFPPELIVRSQLAGFGDDLLLPIILGSILVGFMFLVAGLVAYICHNRRKTKRASSVTPLVTQFERTPSEKARTQILYAYPQRVTEANKSSIYLERCQNPMAKYAAVAKSSNSGSIPSSSSENKTSLEEMQDSKSIKSLELTTSGLLPGQTQFHEWLGTVKRMKPVDSIANQDRERWQHCSSSFYGEVEKDKELDGSVNVQQTAQVKRTPSQSAVSRLAVLY</sequence>
<evidence type="ECO:0000256" key="3">
    <source>
        <dbReference type="ARBA" id="ARBA00022737"/>
    </source>
</evidence>
<dbReference type="PROSITE" id="PS50268">
    <property type="entry name" value="CADHERIN_2"/>
    <property type="match status" value="4"/>
</dbReference>
<dbReference type="Gene3D" id="2.60.40.60">
    <property type="entry name" value="Cadherins"/>
    <property type="match status" value="5"/>
</dbReference>
<evidence type="ECO:0000256" key="9">
    <source>
        <dbReference type="SAM" id="Phobius"/>
    </source>
</evidence>
<keyword evidence="2 9" id="KW-0812">Transmembrane</keyword>
<evidence type="ECO:0000313" key="12">
    <source>
        <dbReference type="EMBL" id="KAK2719745.1"/>
    </source>
</evidence>
<feature type="domain" description="Cadherin" evidence="11">
    <location>
        <begin position="244"/>
        <end position="343"/>
    </location>
</feature>
<keyword evidence="5 9" id="KW-1133">Transmembrane helix</keyword>
<dbReference type="EMBL" id="JAVRJZ010000008">
    <property type="protein sequence ID" value="KAK2719746.1"/>
    <property type="molecule type" value="Genomic_DNA"/>
</dbReference>
<dbReference type="AlphaFoldDB" id="A0AA88LFK5"/>
<keyword evidence="3" id="KW-0677">Repeat</keyword>
<comment type="subcellular location">
    <subcellularLocation>
        <location evidence="1">Membrane</location>
    </subcellularLocation>
</comment>
<dbReference type="GO" id="GO:0007156">
    <property type="term" value="P:homophilic cell adhesion via plasma membrane adhesion molecules"/>
    <property type="evidence" value="ECO:0007669"/>
    <property type="project" value="InterPro"/>
</dbReference>
<feature type="compositionally biased region" description="Basic and acidic residues" evidence="8">
    <location>
        <begin position="665"/>
        <end position="674"/>
    </location>
</feature>
<organism evidence="12 13">
    <name type="scientific">Artemia franciscana</name>
    <name type="common">Brine shrimp</name>
    <name type="synonym">Artemia sanfranciscana</name>
    <dbReference type="NCBI Taxonomy" id="6661"/>
    <lineage>
        <taxon>Eukaryota</taxon>
        <taxon>Metazoa</taxon>
        <taxon>Ecdysozoa</taxon>
        <taxon>Arthropoda</taxon>
        <taxon>Crustacea</taxon>
        <taxon>Branchiopoda</taxon>
        <taxon>Anostraca</taxon>
        <taxon>Artemiidae</taxon>
        <taxon>Artemia</taxon>
    </lineage>
</organism>
<dbReference type="PANTHER" id="PTHR24026">
    <property type="entry name" value="FAT ATYPICAL CADHERIN-RELATED"/>
    <property type="match status" value="1"/>
</dbReference>
<dbReference type="SMART" id="SM00112">
    <property type="entry name" value="CA"/>
    <property type="match status" value="4"/>
</dbReference>
<proteinExistence type="predicted"/>
<dbReference type="InterPro" id="IPR015919">
    <property type="entry name" value="Cadherin-like_sf"/>
</dbReference>
<feature type="domain" description="Cadherin" evidence="11">
    <location>
        <begin position="136"/>
        <end position="243"/>
    </location>
</feature>
<feature type="domain" description="Cadherin" evidence="11">
    <location>
        <begin position="77"/>
        <end position="135"/>
    </location>
</feature>
<keyword evidence="6 9" id="KW-0472">Membrane</keyword>
<feature type="region of interest" description="Disordered" evidence="8">
    <location>
        <begin position="651"/>
        <end position="674"/>
    </location>
</feature>
<evidence type="ECO:0000313" key="13">
    <source>
        <dbReference type="Proteomes" id="UP001187531"/>
    </source>
</evidence>
<keyword evidence="13" id="KW-1185">Reference proteome</keyword>
<evidence type="ECO:0000256" key="8">
    <source>
        <dbReference type="SAM" id="MobiDB-lite"/>
    </source>
</evidence>
<dbReference type="Proteomes" id="UP001187531">
    <property type="component" value="Unassembled WGS sequence"/>
</dbReference>